<geneLocation type="plasmid" evidence="2 3">
    <name>p1</name>
</geneLocation>
<evidence type="ECO:0000313" key="3">
    <source>
        <dbReference type="Proteomes" id="UP001163104"/>
    </source>
</evidence>
<keyword evidence="1" id="KW-0472">Membrane</keyword>
<reference evidence="2" key="1">
    <citation type="submission" date="2022-10" db="EMBL/GenBank/DDBJ databases">
        <title>Mechanism of multi-heavy metal repair in Cytobacillus Firmus M7.</title>
        <authorList>
            <person name="Li X."/>
            <person name="Yu C."/>
        </authorList>
    </citation>
    <scope>NUCLEOTIDE SEQUENCE</scope>
    <source>
        <strain evidence="2">M7</strain>
        <plasmid evidence="2">p1</plasmid>
    </source>
</reference>
<dbReference type="Proteomes" id="UP001163104">
    <property type="component" value="Plasmid p1"/>
</dbReference>
<accession>A0AA46P5P7</accession>
<proteinExistence type="predicted"/>
<organism evidence="2 3">
    <name type="scientific">Cytobacillus firmus</name>
    <name type="common">Bacillus firmus</name>
    <dbReference type="NCBI Taxonomy" id="1399"/>
    <lineage>
        <taxon>Bacteria</taxon>
        <taxon>Bacillati</taxon>
        <taxon>Bacillota</taxon>
        <taxon>Bacilli</taxon>
        <taxon>Bacillales</taxon>
        <taxon>Bacillaceae</taxon>
        <taxon>Cytobacillus</taxon>
    </lineage>
</organism>
<keyword evidence="2" id="KW-0614">Plasmid</keyword>
<gene>
    <name evidence="2" type="ORF">OD459_25390</name>
</gene>
<dbReference type="RefSeq" id="WP_009336089.1">
    <property type="nucleotide sequence ID" value="NZ_CP085391.1"/>
</dbReference>
<protein>
    <submittedName>
        <fullName evidence="2">Uncharacterized protein</fullName>
    </submittedName>
</protein>
<feature type="transmembrane region" description="Helical" evidence="1">
    <location>
        <begin position="7"/>
        <end position="30"/>
    </location>
</feature>
<sequence length="53" mass="5796">MNQTLSTFLKIAVTVVSISAFLFFIGYNMISSESTEYQTEITGISNNLPSDGN</sequence>
<dbReference type="EMBL" id="CP107028">
    <property type="protein sequence ID" value="UYG98207.1"/>
    <property type="molecule type" value="Genomic_DNA"/>
</dbReference>
<evidence type="ECO:0000313" key="2">
    <source>
        <dbReference type="EMBL" id="UYG98207.1"/>
    </source>
</evidence>
<keyword evidence="1" id="KW-0812">Transmembrane</keyword>
<evidence type="ECO:0000256" key="1">
    <source>
        <dbReference type="SAM" id="Phobius"/>
    </source>
</evidence>
<name>A0AA46P5P7_CYTFI</name>
<keyword evidence="1" id="KW-1133">Transmembrane helix</keyword>
<dbReference type="AlphaFoldDB" id="A0AA46P5P7"/>